<keyword evidence="6" id="KW-1185">Reference proteome</keyword>
<sequence length="434" mass="48732">MIDAQLWSLNKTIVSSKHWQLIREAVRREFAFEAIFGNAITNIDESLSIFNIQLLPTVAIVIQADTEGIACFDSSIIKLRQKDIYNRIIYMLEQDVDGIISVVGQENIFAITAGERDVVLLLPVDLRESQTEAKAMAKRYGRHIKGHLSKNLPYSISLGIGQSYAFRGIRQSYFEACAALKYKFYQGNGTIVHYSEVSWGDRESQRIVIEYETKLLTTIRKGEWQLGKTVIAQMLDTIAGSRRMHPDVLKVRVLELLTVVSRGVMELGGDPDTLLDIKIKSGDEIAKVTTLAEMKVWLPGIVGEMCALLTEKQQAAIVKAIAHAKQFISDNYHLDISLDELARKEYLSSSYFSRAFSELVGVSFTEHLKTVRIKRAQALLLSTDKGVAEIAASVGYQDPNYFSRVFKLLTGKSPQQYRQGAARQVHIAHKALDK</sequence>
<dbReference type="PANTHER" id="PTHR43280:SF28">
    <property type="entry name" value="HTH-TYPE TRANSCRIPTIONAL ACTIVATOR RHAS"/>
    <property type="match status" value="1"/>
</dbReference>
<dbReference type="SMART" id="SM00342">
    <property type="entry name" value="HTH_ARAC"/>
    <property type="match status" value="1"/>
</dbReference>
<dbReference type="Pfam" id="PF17853">
    <property type="entry name" value="GGDEF_2"/>
    <property type="match status" value="1"/>
</dbReference>
<dbReference type="InterPro" id="IPR041522">
    <property type="entry name" value="CdaR_GGDEF"/>
</dbReference>
<dbReference type="InterPro" id="IPR018062">
    <property type="entry name" value="HTH_AraC-typ_CS"/>
</dbReference>
<keyword evidence="2 5" id="KW-0238">DNA-binding</keyword>
<keyword evidence="1" id="KW-0805">Transcription regulation</keyword>
<dbReference type="STRING" id="112901.SAMN04488500_1447"/>
<evidence type="ECO:0000313" key="5">
    <source>
        <dbReference type="EMBL" id="SMD16604.1"/>
    </source>
</evidence>
<evidence type="ECO:0000256" key="2">
    <source>
        <dbReference type="ARBA" id="ARBA00023125"/>
    </source>
</evidence>
<dbReference type="InterPro" id="IPR020449">
    <property type="entry name" value="Tscrpt_reg_AraC-type_HTH"/>
</dbReference>
<dbReference type="Gene3D" id="1.10.10.60">
    <property type="entry name" value="Homeodomain-like"/>
    <property type="match status" value="2"/>
</dbReference>
<evidence type="ECO:0000256" key="1">
    <source>
        <dbReference type="ARBA" id="ARBA00023015"/>
    </source>
</evidence>
<evidence type="ECO:0000256" key="3">
    <source>
        <dbReference type="ARBA" id="ARBA00023163"/>
    </source>
</evidence>
<dbReference type="InterPro" id="IPR009057">
    <property type="entry name" value="Homeodomain-like_sf"/>
</dbReference>
<dbReference type="GO" id="GO:0043565">
    <property type="term" value="F:sequence-specific DNA binding"/>
    <property type="evidence" value="ECO:0007669"/>
    <property type="project" value="InterPro"/>
</dbReference>
<dbReference type="Proteomes" id="UP000192738">
    <property type="component" value="Unassembled WGS sequence"/>
</dbReference>
<reference evidence="5 6" key="1">
    <citation type="submission" date="2017-04" db="EMBL/GenBank/DDBJ databases">
        <authorList>
            <person name="Afonso C.L."/>
            <person name="Miller P.J."/>
            <person name="Scott M.A."/>
            <person name="Spackman E."/>
            <person name="Goraichik I."/>
            <person name="Dimitrov K.M."/>
            <person name="Suarez D.L."/>
            <person name="Swayne D.E."/>
        </authorList>
    </citation>
    <scope>NUCLEOTIDE SEQUENCE [LARGE SCALE GENOMIC DNA]</scope>
    <source>
        <strain evidence="5 6">DSM 5090</strain>
    </source>
</reference>
<dbReference type="InterPro" id="IPR018060">
    <property type="entry name" value="HTH_AraC"/>
</dbReference>
<dbReference type="AlphaFoldDB" id="A0A1W2F3W2"/>
<dbReference type="PROSITE" id="PS00041">
    <property type="entry name" value="HTH_ARAC_FAMILY_1"/>
    <property type="match status" value="1"/>
</dbReference>
<dbReference type="OrthoDB" id="324626at2"/>
<accession>A0A1W2F3W2</accession>
<dbReference type="EMBL" id="FWXI01000044">
    <property type="protein sequence ID" value="SMD16604.1"/>
    <property type="molecule type" value="Genomic_DNA"/>
</dbReference>
<name>A0A1W2F3W2_9FIRM</name>
<evidence type="ECO:0000259" key="4">
    <source>
        <dbReference type="PROSITE" id="PS01124"/>
    </source>
</evidence>
<dbReference type="RefSeq" id="WP_084578514.1">
    <property type="nucleotide sequence ID" value="NZ_CP155572.1"/>
</dbReference>
<organism evidence="5 6">
    <name type="scientific">Sporomusa malonica</name>
    <dbReference type="NCBI Taxonomy" id="112901"/>
    <lineage>
        <taxon>Bacteria</taxon>
        <taxon>Bacillati</taxon>
        <taxon>Bacillota</taxon>
        <taxon>Negativicutes</taxon>
        <taxon>Selenomonadales</taxon>
        <taxon>Sporomusaceae</taxon>
        <taxon>Sporomusa</taxon>
    </lineage>
</organism>
<dbReference type="Pfam" id="PF12833">
    <property type="entry name" value="HTH_18"/>
    <property type="match status" value="1"/>
</dbReference>
<dbReference type="PROSITE" id="PS01124">
    <property type="entry name" value="HTH_ARAC_FAMILY_2"/>
    <property type="match status" value="1"/>
</dbReference>
<dbReference type="SUPFAM" id="SSF46689">
    <property type="entry name" value="Homeodomain-like"/>
    <property type="match status" value="2"/>
</dbReference>
<dbReference type="GO" id="GO:0003700">
    <property type="term" value="F:DNA-binding transcription factor activity"/>
    <property type="evidence" value="ECO:0007669"/>
    <property type="project" value="InterPro"/>
</dbReference>
<evidence type="ECO:0000313" key="6">
    <source>
        <dbReference type="Proteomes" id="UP000192738"/>
    </source>
</evidence>
<protein>
    <submittedName>
        <fullName evidence="5">AraC-type DNA-binding protein</fullName>
    </submittedName>
</protein>
<dbReference type="PRINTS" id="PR00032">
    <property type="entry name" value="HTHARAC"/>
</dbReference>
<proteinExistence type="predicted"/>
<feature type="domain" description="HTH araC/xylS-type" evidence="4">
    <location>
        <begin position="322"/>
        <end position="420"/>
    </location>
</feature>
<dbReference type="PANTHER" id="PTHR43280">
    <property type="entry name" value="ARAC-FAMILY TRANSCRIPTIONAL REGULATOR"/>
    <property type="match status" value="1"/>
</dbReference>
<gene>
    <name evidence="5" type="ORF">SAMN04488500_1447</name>
</gene>
<keyword evidence="3" id="KW-0804">Transcription</keyword>